<feature type="compositionally biased region" description="Basic residues" evidence="1">
    <location>
        <begin position="1"/>
        <end position="11"/>
    </location>
</feature>
<keyword evidence="4" id="KW-1185">Reference proteome</keyword>
<dbReference type="Gene3D" id="1.10.340.30">
    <property type="entry name" value="Hypothetical protein, domain 2"/>
    <property type="match status" value="1"/>
</dbReference>
<dbReference type="InterPro" id="IPR003265">
    <property type="entry name" value="HhH-GPD_domain"/>
</dbReference>
<protein>
    <submittedName>
        <fullName evidence="3">DNA glycosylase</fullName>
    </submittedName>
</protein>
<dbReference type="Pfam" id="PF00730">
    <property type="entry name" value="HhH-GPD"/>
    <property type="match status" value="1"/>
</dbReference>
<evidence type="ECO:0000256" key="1">
    <source>
        <dbReference type="SAM" id="MobiDB-lite"/>
    </source>
</evidence>
<dbReference type="GO" id="GO:0003824">
    <property type="term" value="F:catalytic activity"/>
    <property type="evidence" value="ECO:0007669"/>
    <property type="project" value="InterPro"/>
</dbReference>
<evidence type="ECO:0000313" key="4">
    <source>
        <dbReference type="Proteomes" id="UP001201980"/>
    </source>
</evidence>
<feature type="domain" description="HhH-GPD" evidence="2">
    <location>
        <begin position="105"/>
        <end position="321"/>
    </location>
</feature>
<proteinExistence type="predicted"/>
<feature type="region of interest" description="Disordered" evidence="1">
    <location>
        <begin position="178"/>
        <end position="222"/>
    </location>
</feature>
<dbReference type="EMBL" id="JAKWBI020000132">
    <property type="protein sequence ID" value="KAJ2901913.1"/>
    <property type="molecule type" value="Genomic_DNA"/>
</dbReference>
<sequence length="399" mass="44016">MGSGAGRKRKTSKADNEEKPKRQKKVKNSAKREKKHLYGLTPGVTPFPTHVSPTPEQAEEVFNLLAKLHEYKDVYHPKVVPQPSLEVAGCGEVPCILDALLRTVLSASTTFNHANNMLKALVANYGVLESGIGKGSVNWDKVRRASFQDVLTTLKVGGLAGIKTKHVKGILDAVYERNNARRAHPTPNAPQAEKSQGAESQEDATKVNESRADESTASPAIPSDSELLTLNYMHGMSHDEAIDHFLEFPGVGVKTASCVVLFSLQIPSFAVDTHVFRFCQWLRWVPEGCKNRDKVFMHCQVRVPDTLKYGLHQLFIRHGQTCHRCGASTAPGTKEWEKSVCPLEQLLDRTIASKGANKKKADLKGPKKVKGVKKENVYETDEDEVDQEGGEATEVDIDE</sequence>
<dbReference type="GO" id="GO:0006285">
    <property type="term" value="P:base-excision repair, AP site formation"/>
    <property type="evidence" value="ECO:0007669"/>
    <property type="project" value="UniProtKB-ARBA"/>
</dbReference>
<feature type="compositionally biased region" description="Acidic residues" evidence="1">
    <location>
        <begin position="378"/>
        <end position="399"/>
    </location>
</feature>
<feature type="region of interest" description="Disordered" evidence="1">
    <location>
        <begin position="1"/>
        <end position="52"/>
    </location>
</feature>
<evidence type="ECO:0000313" key="3">
    <source>
        <dbReference type="EMBL" id="KAJ2901913.1"/>
    </source>
</evidence>
<organism evidence="3 4">
    <name type="scientific">Zalerion maritima</name>
    <dbReference type="NCBI Taxonomy" id="339359"/>
    <lineage>
        <taxon>Eukaryota</taxon>
        <taxon>Fungi</taxon>
        <taxon>Dikarya</taxon>
        <taxon>Ascomycota</taxon>
        <taxon>Pezizomycotina</taxon>
        <taxon>Sordariomycetes</taxon>
        <taxon>Lulworthiomycetidae</taxon>
        <taxon>Lulworthiales</taxon>
        <taxon>Lulworthiaceae</taxon>
        <taxon>Zalerion</taxon>
    </lineage>
</organism>
<dbReference type="InterPro" id="IPR011257">
    <property type="entry name" value="DNA_glycosylase"/>
</dbReference>
<accession>A0AAD5RQG1</accession>
<dbReference type="PANTHER" id="PTHR47203">
    <property type="match status" value="1"/>
</dbReference>
<dbReference type="CDD" id="cd00056">
    <property type="entry name" value="ENDO3c"/>
    <property type="match status" value="1"/>
</dbReference>
<reference evidence="3" key="1">
    <citation type="submission" date="2022-07" db="EMBL/GenBank/DDBJ databases">
        <title>Draft genome sequence of Zalerion maritima ATCC 34329, a (micro)plastics degrading marine fungus.</title>
        <authorList>
            <person name="Paco A."/>
            <person name="Goncalves M.F.M."/>
            <person name="Rocha-Santos T.A.P."/>
            <person name="Alves A."/>
        </authorList>
    </citation>
    <scope>NUCLEOTIDE SEQUENCE</scope>
    <source>
        <strain evidence="3">ATCC 34329</strain>
    </source>
</reference>
<feature type="compositionally biased region" description="Basic and acidic residues" evidence="1">
    <location>
        <begin position="203"/>
        <end position="214"/>
    </location>
</feature>
<gene>
    <name evidence="3" type="ORF">MKZ38_001265</name>
</gene>
<evidence type="ECO:0000259" key="2">
    <source>
        <dbReference type="SMART" id="SM00478"/>
    </source>
</evidence>
<dbReference type="AlphaFoldDB" id="A0AAD5RQG1"/>
<name>A0AAD5RQG1_9PEZI</name>
<dbReference type="SUPFAM" id="SSF48150">
    <property type="entry name" value="DNA-glycosylase"/>
    <property type="match status" value="1"/>
</dbReference>
<feature type="region of interest" description="Disordered" evidence="1">
    <location>
        <begin position="355"/>
        <end position="399"/>
    </location>
</feature>
<comment type="caution">
    <text evidence="3">The sequence shown here is derived from an EMBL/GenBank/DDBJ whole genome shotgun (WGS) entry which is preliminary data.</text>
</comment>
<dbReference type="Proteomes" id="UP001201980">
    <property type="component" value="Unassembled WGS sequence"/>
</dbReference>
<feature type="compositionally biased region" description="Basic residues" evidence="1">
    <location>
        <begin position="21"/>
        <end position="37"/>
    </location>
</feature>
<dbReference type="SMART" id="SM00478">
    <property type="entry name" value="ENDO3c"/>
    <property type="match status" value="1"/>
</dbReference>
<dbReference type="PANTHER" id="PTHR47203:SF1">
    <property type="entry name" value="HYPOTHETICAL BASE EXCISION DNA REPAIR PROTEIN (EUROFUNG)"/>
    <property type="match status" value="1"/>
</dbReference>